<dbReference type="Pfam" id="PF04082">
    <property type="entry name" value="Fungal_trans"/>
    <property type="match status" value="1"/>
</dbReference>
<accession>M2UBG5</accession>
<evidence type="ECO:0000259" key="3">
    <source>
        <dbReference type="SMART" id="SM00906"/>
    </source>
</evidence>
<proteinExistence type="predicted"/>
<dbReference type="GO" id="GO:0008270">
    <property type="term" value="F:zinc ion binding"/>
    <property type="evidence" value="ECO:0007669"/>
    <property type="project" value="InterPro"/>
</dbReference>
<reference evidence="4 5" key="1">
    <citation type="journal article" date="2012" name="PLoS Pathog.">
        <title>Diverse lifestyles and strategies of plant pathogenesis encoded in the genomes of eighteen Dothideomycetes fungi.</title>
        <authorList>
            <person name="Ohm R.A."/>
            <person name="Feau N."/>
            <person name="Henrissat B."/>
            <person name="Schoch C.L."/>
            <person name="Horwitz B.A."/>
            <person name="Barry K.W."/>
            <person name="Condon B.J."/>
            <person name="Copeland A.C."/>
            <person name="Dhillon B."/>
            <person name="Glaser F."/>
            <person name="Hesse C.N."/>
            <person name="Kosti I."/>
            <person name="LaButti K."/>
            <person name="Lindquist E.A."/>
            <person name="Lucas S."/>
            <person name="Salamov A.A."/>
            <person name="Bradshaw R.E."/>
            <person name="Ciuffetti L."/>
            <person name="Hamelin R.C."/>
            <person name="Kema G.H.J."/>
            <person name="Lawrence C."/>
            <person name="Scott J.A."/>
            <person name="Spatafora J.W."/>
            <person name="Turgeon B.G."/>
            <person name="de Wit P.J.G.M."/>
            <person name="Zhong S."/>
            <person name="Goodwin S.B."/>
            <person name="Grigoriev I.V."/>
        </authorList>
    </citation>
    <scope>NUCLEOTIDE SEQUENCE [LARGE SCALE GENOMIC DNA]</scope>
    <source>
        <strain evidence="5">C5 / ATCC 48332 / race O</strain>
    </source>
</reference>
<name>M2UBG5_COCH5</name>
<dbReference type="EMBL" id="KB445570">
    <property type="protein sequence ID" value="EMD95894.1"/>
    <property type="molecule type" value="Genomic_DNA"/>
</dbReference>
<feature type="compositionally biased region" description="Low complexity" evidence="2">
    <location>
        <begin position="15"/>
        <end position="27"/>
    </location>
</feature>
<keyword evidence="1" id="KW-0539">Nucleus</keyword>
<gene>
    <name evidence="4" type="ORF">COCHEDRAFT_1089848</name>
</gene>
<dbReference type="InterPro" id="IPR007219">
    <property type="entry name" value="XnlR_reg_dom"/>
</dbReference>
<dbReference type="PANTHER" id="PTHR47425">
    <property type="entry name" value="FARB-RELATED"/>
    <property type="match status" value="1"/>
</dbReference>
<feature type="compositionally biased region" description="Polar residues" evidence="2">
    <location>
        <begin position="28"/>
        <end position="38"/>
    </location>
</feature>
<sequence>MWSSAQSNRHSTNARISSQRIGRRSQGNANRQNSSNRPSGERLENDVNTPLPPYIRRPPRHIRERDVQYFTEKDALTIPDDEFRDELLGTYVKIIHTFMPALDFDKFVMLVIKSDGSEPVSLLLFQAVMFASVIFVNSEILRPRRFSSRKAARKVFFSRVRILYGLDCEPDPLTLVQALLLMTYWYDSPDDEKDTWYWMGIALSLTQVLGLHRDPETSNLSPQEKRSQQRIWWSCYIRDRALALGIRRPARIREAEYLVSMLKLHDFDMVQHSPELLGFFKACGFTTVEEDRSEVICQICIELAKLCACIGEILHTRYSVISREPINYESCKNIAVLPRDSNQQMLDLTRCDSMLEEWNMNQKATSYVAGNDWDNWVKKLIWLHQALLRMTYLSAIGALHRLRALTSLSSPSVSSPGLVDMIAAKKASMRKVRETAVSMTNLAFDLQSKKFLRYFSTSSVPAFLSATLIHLLDVVVRPNQ</sequence>
<feature type="region of interest" description="Disordered" evidence="2">
    <location>
        <begin position="1"/>
        <end position="58"/>
    </location>
</feature>
<evidence type="ECO:0000313" key="4">
    <source>
        <dbReference type="EMBL" id="EMD95894.1"/>
    </source>
</evidence>
<dbReference type="SMART" id="SM00906">
    <property type="entry name" value="Fungal_trans"/>
    <property type="match status" value="1"/>
</dbReference>
<dbReference type="PANTHER" id="PTHR47425:SF3">
    <property type="entry name" value="ZN(II)2CYS6 TRANSCRIPTION FACTOR (EUROFUNG)"/>
    <property type="match status" value="1"/>
</dbReference>
<dbReference type="GO" id="GO:0003677">
    <property type="term" value="F:DNA binding"/>
    <property type="evidence" value="ECO:0007669"/>
    <property type="project" value="InterPro"/>
</dbReference>
<dbReference type="InterPro" id="IPR052761">
    <property type="entry name" value="Fungal_Detox/Toxin_TFs"/>
</dbReference>
<dbReference type="HOGENOM" id="CLU_006329_2_2_1"/>
<feature type="compositionally biased region" description="Polar residues" evidence="2">
    <location>
        <begin position="1"/>
        <end position="14"/>
    </location>
</feature>
<evidence type="ECO:0000313" key="5">
    <source>
        <dbReference type="Proteomes" id="UP000016936"/>
    </source>
</evidence>
<dbReference type="GO" id="GO:0006351">
    <property type="term" value="P:DNA-templated transcription"/>
    <property type="evidence" value="ECO:0007669"/>
    <property type="project" value="InterPro"/>
</dbReference>
<dbReference type="OMA" id="ARRIFFQ"/>
<dbReference type="AlphaFoldDB" id="M2UBG5"/>
<organism evidence="4 5">
    <name type="scientific">Cochliobolus heterostrophus (strain C5 / ATCC 48332 / race O)</name>
    <name type="common">Southern corn leaf blight fungus</name>
    <name type="synonym">Bipolaris maydis</name>
    <dbReference type="NCBI Taxonomy" id="701091"/>
    <lineage>
        <taxon>Eukaryota</taxon>
        <taxon>Fungi</taxon>
        <taxon>Dikarya</taxon>
        <taxon>Ascomycota</taxon>
        <taxon>Pezizomycotina</taxon>
        <taxon>Dothideomycetes</taxon>
        <taxon>Pleosporomycetidae</taxon>
        <taxon>Pleosporales</taxon>
        <taxon>Pleosporineae</taxon>
        <taxon>Pleosporaceae</taxon>
        <taxon>Bipolaris</taxon>
    </lineage>
</organism>
<evidence type="ECO:0000256" key="1">
    <source>
        <dbReference type="ARBA" id="ARBA00023242"/>
    </source>
</evidence>
<reference evidence="5" key="2">
    <citation type="journal article" date="2013" name="PLoS Genet.">
        <title>Comparative genome structure, secondary metabolite, and effector coding capacity across Cochliobolus pathogens.</title>
        <authorList>
            <person name="Condon B.J."/>
            <person name="Leng Y."/>
            <person name="Wu D."/>
            <person name="Bushley K.E."/>
            <person name="Ohm R.A."/>
            <person name="Otillar R."/>
            <person name="Martin J."/>
            <person name="Schackwitz W."/>
            <person name="Grimwood J."/>
            <person name="MohdZainudin N."/>
            <person name="Xue C."/>
            <person name="Wang R."/>
            <person name="Manning V.A."/>
            <person name="Dhillon B."/>
            <person name="Tu Z.J."/>
            <person name="Steffenson B.J."/>
            <person name="Salamov A."/>
            <person name="Sun H."/>
            <person name="Lowry S."/>
            <person name="LaButti K."/>
            <person name="Han J."/>
            <person name="Copeland A."/>
            <person name="Lindquist E."/>
            <person name="Barry K."/>
            <person name="Schmutz J."/>
            <person name="Baker S.E."/>
            <person name="Ciuffetti L.M."/>
            <person name="Grigoriev I.V."/>
            <person name="Zhong S."/>
            <person name="Turgeon B.G."/>
        </authorList>
    </citation>
    <scope>NUCLEOTIDE SEQUENCE [LARGE SCALE GENOMIC DNA]</scope>
    <source>
        <strain evidence="5">C5 / ATCC 48332 / race O</strain>
    </source>
</reference>
<keyword evidence="5" id="KW-1185">Reference proteome</keyword>
<evidence type="ECO:0000256" key="2">
    <source>
        <dbReference type="SAM" id="MobiDB-lite"/>
    </source>
</evidence>
<dbReference type="eggNOG" id="ENOG502RHAD">
    <property type="taxonomic scope" value="Eukaryota"/>
</dbReference>
<protein>
    <recommendedName>
        <fullName evidence="3">Xylanolytic transcriptional activator regulatory domain-containing protein</fullName>
    </recommendedName>
</protein>
<feature type="domain" description="Xylanolytic transcriptional activator regulatory" evidence="3">
    <location>
        <begin position="195"/>
        <end position="267"/>
    </location>
</feature>
<dbReference type="CDD" id="cd12148">
    <property type="entry name" value="fungal_TF_MHR"/>
    <property type="match status" value="1"/>
</dbReference>
<dbReference type="Proteomes" id="UP000016936">
    <property type="component" value="Unassembled WGS sequence"/>
</dbReference>